<dbReference type="OrthoDB" id="3765294at2"/>
<dbReference type="EMBL" id="SJZJ01000019">
    <property type="protein sequence ID" value="TCJ23018.1"/>
    <property type="molecule type" value="Genomic_DNA"/>
</dbReference>
<keyword evidence="2" id="KW-0472">Membrane</keyword>
<evidence type="ECO:0000313" key="4">
    <source>
        <dbReference type="EMBL" id="TCJ23018.1"/>
    </source>
</evidence>
<evidence type="ECO:0000259" key="3">
    <source>
        <dbReference type="Pfam" id="PF10145"/>
    </source>
</evidence>
<dbReference type="PANTHER" id="PTHR37813:SF1">
    <property type="entry name" value="FELS-2 PROPHAGE PROTEIN"/>
    <property type="match status" value="1"/>
</dbReference>
<evidence type="ECO:0000256" key="1">
    <source>
        <dbReference type="ARBA" id="ARBA00022612"/>
    </source>
</evidence>
<dbReference type="InterPro" id="IPR010090">
    <property type="entry name" value="Phage_tape_meas"/>
</dbReference>
<dbReference type="NCBIfam" id="TIGR01760">
    <property type="entry name" value="tape_meas_TP901"/>
    <property type="match status" value="2"/>
</dbReference>
<evidence type="ECO:0000313" key="5">
    <source>
        <dbReference type="Proteomes" id="UP000295453"/>
    </source>
</evidence>
<accession>A0A4R1BZ38</accession>
<dbReference type="Pfam" id="PF10145">
    <property type="entry name" value="PhageMin_Tail"/>
    <property type="match status" value="1"/>
</dbReference>
<feature type="domain" description="Phage tail tape measure protein" evidence="3">
    <location>
        <begin position="89"/>
        <end position="256"/>
    </location>
</feature>
<gene>
    <name evidence="4" type="ORF">EPD65_11695</name>
</gene>
<comment type="caution">
    <text evidence="4">The sequence shown here is derived from an EMBL/GenBank/DDBJ whole genome shotgun (WGS) entry which is preliminary data.</text>
</comment>
<keyword evidence="2" id="KW-1133">Transmembrane helix</keyword>
<keyword evidence="2" id="KW-0812">Transmembrane</keyword>
<sequence length="794" mass="80648">MSGDITLRYLLFGEDKSASKALKGVGKQAETTLGSVKKGASGLGMALGAVGVAAFAKSAVDASATFGSTMSQIAAATHAPQAEMDQLNDLAVKLGQDTIYSANDAADAMLELAKSGLDPATIRSGALESALTLAAASGMELADAGHAMSNAMNMFGIDGQQSAKVANALAGAANASSASVEDLSLGLAQVGPGAAAAGQSISEVAGSLALFVNQGLKGSDAGTSLKQMLARLTPSSQTAATAMESLGLFTNDLAKAQEFLASKGIKVADNQKAINEGFNEAAKRAAGAGASTEQVAAAYSKLTTEAGASHNAFFKANGEMKSATKIAQILQDATKNLSDEQRIAALNTIFGSDASRAAGMMAKSGAAGLREYIKAAQDQSSAQEMANARMSGLKGALERASGAIDTFKLQLGNALAPIVVSSANLLSDYLAPALGEVADFLSAHPTALQAVLGTLVGVLVAVKVAQLGMATASGIAALAMKADAAATWLATAAQAASRTTIGTWIGVKAIELGAWLQGIAAKTTDLILLGSIKAAQMAGAVATGVMTAAQWALNAAMSANPIALVIIAIVALIAAIVIAWKHSDTFRRIVTKAFHAVLDAASSAFGWVKRNWPLLLAIITGPIGLAVLAVAKNWDKIKAGASAAKNWISDKFDALVRFVSGLPRRIASAASGMWSSISGGFKTALNDIIGWWNHLSFSLPSVGIPGTNKKIGGFTLSTPDIHYLASGGIVTRPTLAVIGEAGPEAVVPLSAGRRGLSNTEPEVVQVNLYLDGQKVHQSLLKLKRDKGGLALGLS</sequence>
<dbReference type="PANTHER" id="PTHR37813">
    <property type="entry name" value="FELS-2 PROPHAGE PROTEIN"/>
    <property type="match status" value="1"/>
</dbReference>
<dbReference type="Proteomes" id="UP000295453">
    <property type="component" value="Unassembled WGS sequence"/>
</dbReference>
<proteinExistence type="predicted"/>
<organism evidence="4 5">
    <name type="scientific">Nocardioides jejuensis</name>
    <dbReference type="NCBI Taxonomy" id="2502782"/>
    <lineage>
        <taxon>Bacteria</taxon>
        <taxon>Bacillati</taxon>
        <taxon>Actinomycetota</taxon>
        <taxon>Actinomycetes</taxon>
        <taxon>Propionibacteriales</taxon>
        <taxon>Nocardioidaceae</taxon>
        <taxon>Nocardioides</taxon>
    </lineage>
</organism>
<dbReference type="AlphaFoldDB" id="A0A4R1BZ38"/>
<keyword evidence="1" id="KW-1188">Viral release from host cell</keyword>
<evidence type="ECO:0000256" key="2">
    <source>
        <dbReference type="SAM" id="Phobius"/>
    </source>
</evidence>
<name>A0A4R1BZ38_9ACTN</name>
<keyword evidence="5" id="KW-1185">Reference proteome</keyword>
<feature type="transmembrane region" description="Helical" evidence="2">
    <location>
        <begin position="562"/>
        <end position="580"/>
    </location>
</feature>
<reference evidence="4 5" key="1">
    <citation type="submission" date="2019-03" db="EMBL/GenBank/DDBJ databases">
        <authorList>
            <person name="Kim M.K.M."/>
        </authorList>
    </citation>
    <scope>NUCLEOTIDE SEQUENCE [LARGE SCALE GENOMIC DNA]</scope>
    <source>
        <strain evidence="4 5">18JY15-6</strain>
    </source>
</reference>
<feature type="transmembrane region" description="Helical" evidence="2">
    <location>
        <begin position="614"/>
        <end position="631"/>
    </location>
</feature>
<dbReference type="RefSeq" id="WP_131584327.1">
    <property type="nucleotide sequence ID" value="NZ_SJZJ01000019.1"/>
</dbReference>
<protein>
    <submittedName>
        <fullName evidence="4">Phage tail tape measure protein</fullName>
    </submittedName>
</protein>